<proteinExistence type="predicted"/>
<protein>
    <submittedName>
        <fullName evidence="2">Uncharacterized protein</fullName>
    </submittedName>
</protein>
<reference evidence="2 3" key="1">
    <citation type="submission" date="2021-02" db="EMBL/GenBank/DDBJ databases">
        <title>De Novo genome assembly of isolated myxobacteria.</title>
        <authorList>
            <person name="Stevens D.C."/>
        </authorList>
    </citation>
    <scope>NUCLEOTIDE SEQUENCE [LARGE SCALE GENOMIC DNA]</scope>
    <source>
        <strain evidence="2 3">ATCC 29039</strain>
    </source>
</reference>
<keyword evidence="3" id="KW-1185">Reference proteome</keyword>
<evidence type="ECO:0000256" key="1">
    <source>
        <dbReference type="SAM" id="SignalP"/>
    </source>
</evidence>
<gene>
    <name evidence="2" type="ORF">JYK02_12460</name>
</gene>
<feature type="chain" id="PRO_5046581247" evidence="1">
    <location>
        <begin position="19"/>
        <end position="90"/>
    </location>
</feature>
<accession>A0ABS3DB98</accession>
<keyword evidence="1" id="KW-0732">Signal</keyword>
<organism evidence="2 3">
    <name type="scientific">Corallococcus macrosporus</name>
    <dbReference type="NCBI Taxonomy" id="35"/>
    <lineage>
        <taxon>Bacteria</taxon>
        <taxon>Pseudomonadati</taxon>
        <taxon>Myxococcota</taxon>
        <taxon>Myxococcia</taxon>
        <taxon>Myxococcales</taxon>
        <taxon>Cystobacterineae</taxon>
        <taxon>Myxococcaceae</taxon>
        <taxon>Corallococcus</taxon>
    </lineage>
</organism>
<sequence>MRPALFLLLLAVARPSWAEDPASTKKAADAAPPAKKAVKTIRLEAIQVEGRIQKPEAFYFLDRSKPSFDDLNRTESFVPKVVQSVQQDPF</sequence>
<dbReference type="RefSeq" id="WP_207051148.1">
    <property type="nucleotide sequence ID" value="NZ_JAFIMU010000007.1"/>
</dbReference>
<evidence type="ECO:0000313" key="2">
    <source>
        <dbReference type="EMBL" id="MBN8228315.1"/>
    </source>
</evidence>
<dbReference type="EMBL" id="JAFIMU010000007">
    <property type="protein sequence ID" value="MBN8228315.1"/>
    <property type="molecule type" value="Genomic_DNA"/>
</dbReference>
<evidence type="ECO:0000313" key="3">
    <source>
        <dbReference type="Proteomes" id="UP000664052"/>
    </source>
</evidence>
<name>A0ABS3DB98_9BACT</name>
<feature type="signal peptide" evidence="1">
    <location>
        <begin position="1"/>
        <end position="18"/>
    </location>
</feature>
<dbReference type="Proteomes" id="UP000664052">
    <property type="component" value="Unassembled WGS sequence"/>
</dbReference>
<comment type="caution">
    <text evidence="2">The sequence shown here is derived from an EMBL/GenBank/DDBJ whole genome shotgun (WGS) entry which is preliminary data.</text>
</comment>